<name>A0A316ZLK5_9PLEO</name>
<dbReference type="PANTHER" id="PTHR23023">
    <property type="entry name" value="DIMETHYLANILINE MONOOXYGENASE"/>
    <property type="match status" value="1"/>
</dbReference>
<dbReference type="EMBL" id="NQIK02000007">
    <property type="protein sequence ID" value="KAF7568112.1"/>
    <property type="molecule type" value="Genomic_DNA"/>
</dbReference>
<proteinExistence type="predicted"/>
<dbReference type="Gene3D" id="3.50.50.60">
    <property type="entry name" value="FAD/NAD(P)-binding domain"/>
    <property type="match status" value="1"/>
</dbReference>
<keyword evidence="1" id="KW-0285">Flavoprotein</keyword>
<keyword evidence="3" id="KW-0560">Oxidoreductase</keyword>
<dbReference type="InterPro" id="IPR050346">
    <property type="entry name" value="FMO-like"/>
</dbReference>
<dbReference type="RefSeq" id="XP_001939826.2">
    <property type="nucleotide sequence ID" value="XM_001939791.2"/>
</dbReference>
<feature type="region of interest" description="Disordered" evidence="4">
    <location>
        <begin position="69"/>
        <end position="103"/>
    </location>
</feature>
<dbReference type="SUPFAM" id="SSF51905">
    <property type="entry name" value="FAD/NAD(P)-binding domain"/>
    <property type="match status" value="1"/>
</dbReference>
<reference evidence="5 6" key="1">
    <citation type="journal article" date="2018" name="BMC Genomics">
        <title>Comparative genomics of the wheat fungal pathogen Pyrenophora tritici-repentis reveals chromosomal variations and genome plasticity.</title>
        <authorList>
            <person name="Moolhuijzen P."/>
            <person name="See P.T."/>
            <person name="Hane J.K."/>
            <person name="Shi G."/>
            <person name="Liu Z."/>
            <person name="Oliver R.P."/>
            <person name="Moffat C.S."/>
        </authorList>
    </citation>
    <scope>NUCLEOTIDE SEQUENCE [LARGE SCALE GENOMIC DNA]</scope>
    <source>
        <strain evidence="5">M4</strain>
    </source>
</reference>
<accession>A0A316ZLK5</accession>
<sequence length="199" mass="22387">MTENERISIRARTVAVVGAGPSGVIAAKYLRAEKAFDKIDLFEQRSQAGGIWTYTGDQRDENLFSIPQENPEPGVQEPEWKPKDTISSENNHTNSINGTSKVPSFLSPMYEQLETNIPRGLMGFQDLDWPSDSQLFPHARHRVEIYPRLHIPRPRKHPLQHPSHLHNPDHPPPPPLQPGPSQHSTSSPTKQSHQPTLPS</sequence>
<dbReference type="GeneID" id="6347784"/>
<gene>
    <name evidence="5" type="ORF">PtrM4_127250</name>
</gene>
<evidence type="ECO:0000256" key="1">
    <source>
        <dbReference type="ARBA" id="ARBA00022630"/>
    </source>
</evidence>
<dbReference type="InterPro" id="IPR036188">
    <property type="entry name" value="FAD/NAD-bd_sf"/>
</dbReference>
<dbReference type="AlphaFoldDB" id="A0A316ZLK5"/>
<evidence type="ECO:0000256" key="2">
    <source>
        <dbReference type="ARBA" id="ARBA00022827"/>
    </source>
</evidence>
<comment type="caution">
    <text evidence="5">The sequence shown here is derived from an EMBL/GenBank/DDBJ whole genome shotgun (WGS) entry which is preliminary data.</text>
</comment>
<dbReference type="KEGG" id="ptrr:6347784"/>
<evidence type="ECO:0000256" key="3">
    <source>
        <dbReference type="ARBA" id="ARBA00023002"/>
    </source>
</evidence>
<dbReference type="Proteomes" id="UP000245464">
    <property type="component" value="Chromosome 7"/>
</dbReference>
<feature type="compositionally biased region" description="Polar residues" evidence="4">
    <location>
        <begin position="184"/>
        <end position="199"/>
    </location>
</feature>
<dbReference type="Pfam" id="PF13450">
    <property type="entry name" value="NAD_binding_8"/>
    <property type="match status" value="1"/>
</dbReference>
<feature type="compositionally biased region" description="Polar residues" evidence="4">
    <location>
        <begin position="87"/>
        <end position="102"/>
    </location>
</feature>
<dbReference type="PRINTS" id="PR00419">
    <property type="entry name" value="ADXRDTASE"/>
</dbReference>
<dbReference type="GO" id="GO:0016491">
    <property type="term" value="F:oxidoreductase activity"/>
    <property type="evidence" value="ECO:0007669"/>
    <property type="project" value="UniProtKB-KW"/>
</dbReference>
<protein>
    <submittedName>
        <fullName evidence="5">TrkA, flavoprotein involved in K+ transport</fullName>
    </submittedName>
</protein>
<feature type="region of interest" description="Disordered" evidence="4">
    <location>
        <begin position="153"/>
        <end position="199"/>
    </location>
</feature>
<evidence type="ECO:0000256" key="4">
    <source>
        <dbReference type="SAM" id="MobiDB-lite"/>
    </source>
</evidence>
<keyword evidence="2" id="KW-0274">FAD</keyword>
<evidence type="ECO:0000313" key="5">
    <source>
        <dbReference type="EMBL" id="KAF7568112.1"/>
    </source>
</evidence>
<evidence type="ECO:0000313" key="6">
    <source>
        <dbReference type="Proteomes" id="UP000245464"/>
    </source>
</evidence>
<organism evidence="5 6">
    <name type="scientific">Pyrenophora tritici-repentis</name>
    <dbReference type="NCBI Taxonomy" id="45151"/>
    <lineage>
        <taxon>Eukaryota</taxon>
        <taxon>Fungi</taxon>
        <taxon>Dikarya</taxon>
        <taxon>Ascomycota</taxon>
        <taxon>Pezizomycotina</taxon>
        <taxon>Dothideomycetes</taxon>
        <taxon>Pleosporomycetidae</taxon>
        <taxon>Pleosporales</taxon>
        <taxon>Pleosporineae</taxon>
        <taxon>Pleosporaceae</taxon>
        <taxon>Pyrenophora</taxon>
    </lineage>
</organism>